<feature type="region of interest" description="Disordered" evidence="1">
    <location>
        <begin position="1"/>
        <end position="91"/>
    </location>
</feature>
<protein>
    <submittedName>
        <fullName evidence="2">Uncharacterized protein</fullName>
    </submittedName>
</protein>
<comment type="caution">
    <text evidence="2">The sequence shown here is derived from an EMBL/GenBank/DDBJ whole genome shotgun (WGS) entry which is preliminary data.</text>
</comment>
<dbReference type="EMBL" id="BOOH01000069">
    <property type="protein sequence ID" value="GIH81124.1"/>
    <property type="molecule type" value="Genomic_DNA"/>
</dbReference>
<accession>A0A8J3W8X1</accession>
<keyword evidence="3" id="KW-1185">Reference proteome</keyword>
<gene>
    <name evidence="2" type="ORF">Plo01_75530</name>
</gene>
<dbReference type="Gene3D" id="1.10.600.10">
    <property type="entry name" value="Farnesyl Diphosphate Synthase"/>
    <property type="match status" value="1"/>
</dbReference>
<dbReference type="AlphaFoldDB" id="A0A8J3W8X1"/>
<evidence type="ECO:0000313" key="2">
    <source>
        <dbReference type="EMBL" id="GIH81124.1"/>
    </source>
</evidence>
<dbReference type="InterPro" id="IPR008949">
    <property type="entry name" value="Isoprenoid_synthase_dom_sf"/>
</dbReference>
<evidence type="ECO:0000256" key="1">
    <source>
        <dbReference type="SAM" id="MobiDB-lite"/>
    </source>
</evidence>
<organism evidence="2 3">
    <name type="scientific">Planobispora longispora</name>
    <dbReference type="NCBI Taxonomy" id="28887"/>
    <lineage>
        <taxon>Bacteria</taxon>
        <taxon>Bacillati</taxon>
        <taxon>Actinomycetota</taxon>
        <taxon>Actinomycetes</taxon>
        <taxon>Streptosporangiales</taxon>
        <taxon>Streptosporangiaceae</taxon>
        <taxon>Planobispora</taxon>
    </lineage>
</organism>
<name>A0A8J3W8X1_9ACTN</name>
<dbReference type="Proteomes" id="UP000616724">
    <property type="component" value="Unassembled WGS sequence"/>
</dbReference>
<reference evidence="2 3" key="1">
    <citation type="submission" date="2021-01" db="EMBL/GenBank/DDBJ databases">
        <title>Whole genome shotgun sequence of Planobispora longispora NBRC 13918.</title>
        <authorList>
            <person name="Komaki H."/>
            <person name="Tamura T."/>
        </authorList>
    </citation>
    <scope>NUCLEOTIDE SEQUENCE [LARGE SCALE GENOMIC DNA]</scope>
    <source>
        <strain evidence="2 3">NBRC 13918</strain>
    </source>
</reference>
<dbReference type="RefSeq" id="WP_203895528.1">
    <property type="nucleotide sequence ID" value="NZ_BOOH01000069.1"/>
</dbReference>
<evidence type="ECO:0000313" key="3">
    <source>
        <dbReference type="Proteomes" id="UP000616724"/>
    </source>
</evidence>
<sequence>MRDRKAADVPIRGKTTTMRSQFRAPSGAAAPPGAPGVTERQGALYGVSAPQDVPGVTASQDVPGVTIPPRPRAGGSCDGARPSRPPRPALSPEALAPLTERLAAMSAPCPMHPSVHQIEAAVITWSRELGLDADPGAGVHRLAGRALAGCDTPSVTLFARWLAWAGRFREEPAARAGVLATAGDGEPGPHVVERAFADLWRTSAPGMSAGWRERVLSGLAAQHAALRPAPHAAFAAVAPRPALHAVRPAEPSAARRAAHPVAGYDRAAFGTYLLDLLEPCLGVEVPASIAGSPQWRAVTEACGDVAAWCESLAAGLVPAEERALAGTVERIVARVEELWTAARAVPALVERRGLDFAASAEVTRVTCAFLTVSRASLERLLEAGSYTAQTRESPTGVRL</sequence>
<proteinExistence type="predicted"/>